<dbReference type="EMBL" id="CP035485">
    <property type="protein sequence ID" value="QDI92486.1"/>
    <property type="molecule type" value="Genomic_DNA"/>
</dbReference>
<proteinExistence type="predicted"/>
<reference evidence="2" key="1">
    <citation type="submission" date="2019-01" db="EMBL/GenBank/DDBJ databases">
        <title>Genomic analysis of Salicibibacter sp. NKC3-5.</title>
        <authorList>
            <person name="Oh Y.J."/>
        </authorList>
    </citation>
    <scope>NUCLEOTIDE SEQUENCE [LARGE SCALE GENOMIC DNA]</scope>
    <source>
        <strain evidence="2">NKC3-5</strain>
    </source>
</reference>
<evidence type="ECO:0000313" key="1">
    <source>
        <dbReference type="EMBL" id="QDI92486.1"/>
    </source>
</evidence>
<dbReference type="Proteomes" id="UP000319756">
    <property type="component" value="Chromosome"/>
</dbReference>
<accession>A0A514LKU6</accession>
<dbReference type="AlphaFoldDB" id="A0A514LKU6"/>
<organism evidence="1 2">
    <name type="scientific">Salicibibacter halophilus</name>
    <dbReference type="NCBI Taxonomy" id="2502791"/>
    <lineage>
        <taxon>Bacteria</taxon>
        <taxon>Bacillati</taxon>
        <taxon>Bacillota</taxon>
        <taxon>Bacilli</taxon>
        <taxon>Bacillales</taxon>
        <taxon>Bacillaceae</taxon>
        <taxon>Salicibibacter</taxon>
    </lineage>
</organism>
<keyword evidence="2" id="KW-1185">Reference proteome</keyword>
<name>A0A514LKU6_9BACI</name>
<protein>
    <submittedName>
        <fullName evidence="1">Uncharacterized protein</fullName>
    </submittedName>
</protein>
<sequence>MQVFLTNIKYMEALFEENDISMFMSKYLDNIYEALDDEHLSLGEIYIVRDAERLSGNTNVSIACTLIAVEQDGFVEANYEDFMPLEFVSVHVE</sequence>
<dbReference type="KEGG" id="sale:EPH95_15880"/>
<gene>
    <name evidence="1" type="ORF">EPH95_15880</name>
</gene>
<evidence type="ECO:0000313" key="2">
    <source>
        <dbReference type="Proteomes" id="UP000319756"/>
    </source>
</evidence>